<dbReference type="Gene3D" id="3.40.50.1820">
    <property type="entry name" value="alpha/beta hydrolase"/>
    <property type="match status" value="1"/>
</dbReference>
<dbReference type="InterPro" id="IPR029058">
    <property type="entry name" value="AB_hydrolase_fold"/>
</dbReference>
<gene>
    <name evidence="2" type="ORF">BN11_4860003</name>
</gene>
<evidence type="ECO:0000259" key="1">
    <source>
        <dbReference type="Pfam" id="PF00561"/>
    </source>
</evidence>
<dbReference type="GO" id="GO:0004806">
    <property type="term" value="F:triacylglycerol lipase activity"/>
    <property type="evidence" value="ECO:0007669"/>
    <property type="project" value="TreeGrafter"/>
</dbReference>
<feature type="domain" description="AB hydrolase-1" evidence="1">
    <location>
        <begin position="21"/>
        <end position="272"/>
    </location>
</feature>
<organism evidence="2 3">
    <name type="scientific">Nostocoides australiense Ben110</name>
    <dbReference type="NCBI Taxonomy" id="1193182"/>
    <lineage>
        <taxon>Bacteria</taxon>
        <taxon>Bacillati</taxon>
        <taxon>Actinomycetota</taxon>
        <taxon>Actinomycetes</taxon>
        <taxon>Micrococcales</taxon>
        <taxon>Intrasporangiaceae</taxon>
        <taxon>Nostocoides</taxon>
    </lineage>
</organism>
<dbReference type="STRING" id="1193182.BN11_4860003"/>
<sequence length="301" mass="32658">MPNAEVNGTTICYEEHGSGEPMLLIMGLATQMIAWPPEMVSALVDRGYRVIPFDNRDIGLSGKTQGPAPVLRDVLRGAASPRLARPDYHLADMADDTAALIAHLDLPKAHIVGVSMGGMIAQEVAIRHPEQVATLASIMSNTGSRLQGKPAASFMNEFRKSFLTPRPSSREQAVDFALNAWRQISGPHFDETEMRHMIELSVERDAEPIGRVRQILAILAAPDRTAQLRQLDVPTVVIHGLLDRLVSPSGGIATARAIPGSRLLMFPDMAHDLPRPRIGEIVDAIVTNAQRAPIGATRRAS</sequence>
<dbReference type="PANTHER" id="PTHR43433:SF5">
    <property type="entry name" value="AB HYDROLASE-1 DOMAIN-CONTAINING PROTEIN"/>
    <property type="match status" value="1"/>
</dbReference>
<dbReference type="EMBL" id="CAJA01000430">
    <property type="protein sequence ID" value="CCH74835.1"/>
    <property type="molecule type" value="Genomic_DNA"/>
</dbReference>
<proteinExistence type="predicted"/>
<keyword evidence="2" id="KW-0378">Hydrolase</keyword>
<reference evidence="2 3" key="1">
    <citation type="journal article" date="2013" name="ISME J.">
        <title>A metabolic model for members of the genus Tetrasphaera involved in enhanced biological phosphorus removal.</title>
        <authorList>
            <person name="Kristiansen R."/>
            <person name="Nguyen H.T.T."/>
            <person name="Saunders A.M."/>
            <person name="Nielsen J.L."/>
            <person name="Wimmer R."/>
            <person name="Le V.Q."/>
            <person name="McIlroy S.J."/>
            <person name="Petrovski S."/>
            <person name="Seviour R.J."/>
            <person name="Calteau A."/>
            <person name="Nielsen K.L."/>
            <person name="Nielsen P.H."/>
        </authorList>
    </citation>
    <scope>NUCLEOTIDE SEQUENCE [LARGE SCALE GENOMIC DNA]</scope>
    <source>
        <strain evidence="2 3">Ben110</strain>
    </source>
</reference>
<dbReference type="OrthoDB" id="8957634at2"/>
<protein>
    <submittedName>
        <fullName evidence="2">Putative hydrolase</fullName>
    </submittedName>
</protein>
<dbReference type="SUPFAM" id="SSF53474">
    <property type="entry name" value="alpha/beta-Hydrolases"/>
    <property type="match status" value="1"/>
</dbReference>
<evidence type="ECO:0000313" key="2">
    <source>
        <dbReference type="EMBL" id="CCH74835.1"/>
    </source>
</evidence>
<dbReference type="PANTHER" id="PTHR43433">
    <property type="entry name" value="HYDROLASE, ALPHA/BETA FOLD FAMILY PROTEIN"/>
    <property type="match status" value="1"/>
</dbReference>
<keyword evidence="3" id="KW-1185">Reference proteome</keyword>
<dbReference type="GO" id="GO:0046503">
    <property type="term" value="P:glycerolipid catabolic process"/>
    <property type="evidence" value="ECO:0007669"/>
    <property type="project" value="TreeGrafter"/>
</dbReference>
<evidence type="ECO:0000313" key="3">
    <source>
        <dbReference type="Proteomes" id="UP000035763"/>
    </source>
</evidence>
<dbReference type="InterPro" id="IPR050471">
    <property type="entry name" value="AB_hydrolase"/>
</dbReference>
<dbReference type="InterPro" id="IPR000073">
    <property type="entry name" value="AB_hydrolase_1"/>
</dbReference>
<comment type="caution">
    <text evidence="2">The sequence shown here is derived from an EMBL/GenBank/DDBJ whole genome shotgun (WGS) entry which is preliminary data.</text>
</comment>
<dbReference type="RefSeq" id="WP_048700186.1">
    <property type="nucleotide sequence ID" value="NZ_HG764815.1"/>
</dbReference>
<name>W6K1F1_9MICO</name>
<dbReference type="Pfam" id="PF00561">
    <property type="entry name" value="Abhydrolase_1"/>
    <property type="match status" value="1"/>
</dbReference>
<dbReference type="AlphaFoldDB" id="W6K1F1"/>
<dbReference type="Proteomes" id="UP000035763">
    <property type="component" value="Unassembled WGS sequence"/>
</dbReference>
<accession>W6K1F1</accession>